<reference evidence="2" key="1">
    <citation type="submission" date="2020-09" db="EMBL/GenBank/DDBJ databases">
        <authorList>
            <person name="Kikuchi T."/>
        </authorList>
    </citation>
    <scope>NUCLEOTIDE SEQUENCE</scope>
    <source>
        <strain evidence="2">SH1</strain>
    </source>
</reference>
<evidence type="ECO:0008006" key="4">
    <source>
        <dbReference type="Google" id="ProtNLM"/>
    </source>
</evidence>
<dbReference type="OrthoDB" id="5857248at2759"/>
<feature type="transmembrane region" description="Helical" evidence="1">
    <location>
        <begin position="230"/>
        <end position="246"/>
    </location>
</feature>
<dbReference type="Proteomes" id="UP000783686">
    <property type="component" value="Unassembled WGS sequence"/>
</dbReference>
<feature type="transmembrane region" description="Helical" evidence="1">
    <location>
        <begin position="66"/>
        <end position="90"/>
    </location>
</feature>
<evidence type="ECO:0000313" key="2">
    <source>
        <dbReference type="EMBL" id="CAD5228674.1"/>
    </source>
</evidence>
<comment type="caution">
    <text evidence="2">The sequence shown here is derived from an EMBL/GenBank/DDBJ whole genome shotgun (WGS) entry which is preliminary data.</text>
</comment>
<feature type="transmembrane region" description="Helical" evidence="1">
    <location>
        <begin position="284"/>
        <end position="307"/>
    </location>
</feature>
<keyword evidence="1" id="KW-0472">Membrane</keyword>
<organism evidence="2 3">
    <name type="scientific">Bursaphelenchus okinawaensis</name>
    <dbReference type="NCBI Taxonomy" id="465554"/>
    <lineage>
        <taxon>Eukaryota</taxon>
        <taxon>Metazoa</taxon>
        <taxon>Ecdysozoa</taxon>
        <taxon>Nematoda</taxon>
        <taxon>Chromadorea</taxon>
        <taxon>Rhabditida</taxon>
        <taxon>Tylenchina</taxon>
        <taxon>Tylenchomorpha</taxon>
        <taxon>Aphelenchoidea</taxon>
        <taxon>Aphelenchoididae</taxon>
        <taxon>Bursaphelenchus</taxon>
    </lineage>
</organism>
<proteinExistence type="predicted"/>
<dbReference type="EMBL" id="CAJFDH010000006">
    <property type="protein sequence ID" value="CAD5228674.1"/>
    <property type="molecule type" value="Genomic_DNA"/>
</dbReference>
<dbReference type="SUPFAM" id="SSF81321">
    <property type="entry name" value="Family A G protein-coupled receptor-like"/>
    <property type="match status" value="2"/>
</dbReference>
<evidence type="ECO:0000313" key="3">
    <source>
        <dbReference type="Proteomes" id="UP000614601"/>
    </source>
</evidence>
<dbReference type="EMBL" id="CAJFCW020000006">
    <property type="protein sequence ID" value="CAG9124838.1"/>
    <property type="molecule type" value="Genomic_DNA"/>
</dbReference>
<dbReference type="AlphaFoldDB" id="A0A811LLW1"/>
<feature type="transmembrane region" description="Helical" evidence="1">
    <location>
        <begin position="492"/>
        <end position="508"/>
    </location>
</feature>
<feature type="transmembrane region" description="Helical" evidence="1">
    <location>
        <begin position="313"/>
        <end position="340"/>
    </location>
</feature>
<name>A0A811LLW1_9BILA</name>
<dbReference type="Proteomes" id="UP000614601">
    <property type="component" value="Unassembled WGS sequence"/>
</dbReference>
<dbReference type="PANTHER" id="PTHR23021">
    <property type="entry name" value="SERPENTINE RECEPTOR, CLASS T"/>
    <property type="match status" value="1"/>
</dbReference>
<feature type="transmembrane region" description="Helical" evidence="1">
    <location>
        <begin position="191"/>
        <end position="210"/>
    </location>
</feature>
<dbReference type="Pfam" id="PF10321">
    <property type="entry name" value="7TM_GPCR_Srt"/>
    <property type="match status" value="1"/>
</dbReference>
<keyword evidence="1" id="KW-1133">Transmembrane helix</keyword>
<accession>A0A811LLW1</accession>
<gene>
    <name evidence="2" type="ORF">BOKJ2_LOCUS12796</name>
</gene>
<keyword evidence="3" id="KW-1185">Reference proteome</keyword>
<feature type="transmembrane region" description="Helical" evidence="1">
    <location>
        <begin position="452"/>
        <end position="472"/>
    </location>
</feature>
<evidence type="ECO:0000256" key="1">
    <source>
        <dbReference type="SAM" id="Phobius"/>
    </source>
</evidence>
<feature type="transmembrane region" description="Helical" evidence="1">
    <location>
        <begin position="411"/>
        <end position="432"/>
    </location>
</feature>
<dbReference type="InterPro" id="IPR019425">
    <property type="entry name" value="7TM_GPCR_serpentine_rcpt_Srt"/>
</dbReference>
<feature type="transmembrane region" description="Helical" evidence="1">
    <location>
        <begin position="361"/>
        <end position="380"/>
    </location>
</feature>
<sequence>MPPQNKLCVKRSKFCNGTIFFTSPRYWKLMCYKILFCMSITDILQLQSHFFTGVLCFFTLEPSFWIGKVIAAIGNSAWSAMIAQTLMLALNRWNVLVRNSQQTNEETKRSFIIVTGIGNAGWSAIIPQILMLALNRWNVLVRNIPNERYEKTHSFILNQMSPGVCLTKAFLVQKTSLLKATRNAWREYKILIQGVAVFLYAVVETILWHYSDILLPNFLIGEYTSPAINIGWIFFCGMTPIMNLVMNSDLRERLRRIFTKHRDKAGTKVFYASKRYWKIMCYKILLCMSITDIIQLFGHVYTGYLAISKEATWYWVEVIIGGLANAGHSVMLSQTMMLAFNRWSVLVRKEQRSEDDTKRAFIIFVIITYAYGGLFVITYFTPYCNLTYYADGYYWAYTNDSYSQIVAKVELYTAIAIMTTTLLLYVWIVVSLIMQKTNLSQSSKNAWQEYKILIQGIFLFVYAMIEIIGWHYGDIILPAALIGQYTNPVFNIVWIGFCGLTPIMNLVTNRDLRKTVLSHLTGKFDVTTVTKMQESSHTRTYNNKL</sequence>
<keyword evidence="1" id="KW-0812">Transmembrane</keyword>
<feature type="transmembrane region" description="Helical" evidence="1">
    <location>
        <begin position="111"/>
        <end position="134"/>
    </location>
</feature>
<protein>
    <recommendedName>
        <fullName evidence="4">7TM_GPCR_Srx domain-containing protein</fullName>
    </recommendedName>
</protein>